<feature type="transmembrane region" description="Helical" evidence="8">
    <location>
        <begin position="322"/>
        <end position="339"/>
    </location>
</feature>
<evidence type="ECO:0000256" key="1">
    <source>
        <dbReference type="ARBA" id="ARBA00004651"/>
    </source>
</evidence>
<dbReference type="InterPro" id="IPR052192">
    <property type="entry name" value="Insect_Ionotropic_Sensory_Rcpt"/>
</dbReference>
<evidence type="ECO:0000256" key="8">
    <source>
        <dbReference type="SAM" id="Phobius"/>
    </source>
</evidence>
<sequence length="571" mass="65372">MGRSVEQTLRSLMLRYFQSVRVLLLGSYRELGEPSIELFSSLQIPLMMFTHQLQDVQAMECTQPPVESENQRSIATLSAADNVFILPEHAEVGVVLVFSTKLYFFNPFHAEENEQLLPFYIRADVEMSPSASFKLNIFNGIPIRCTVFPRNPTLLPWDSLPESFRSVQYVQQSVQASNGSGGLDGMVLGNLAVAMNFTAETMDASDRLEYGYRLMNDSYVGSLGDLLQYRTDVSFNIRFMKFYDTHEIEFLHPIYSDQLCILSPKSLEIPQWLAIFLCFHPYVWASFVVIGFVGGYCWYVLRRWGLRKVRLYRQRLRKGDTAQCSVLSIELWLVLLGASSTHLPVRMIERLLLIVFLIANVIISGTFQGTLTTAFSTKSYYKDLNTLAALDHSGLPIATSSRSLLDIFGNTSLNPLYQSLKGKLQILNESARHRAAYQRDVCCIERYSDVHLIINTEYIRPNGQPMLHIVDECPRVYSLAYIVRKGWPFAPLFNAAIHRFVESGLCMKWYYDTEDALILQKRIQQMIEHRDEPALRKLTVVDIQTSFYIMAMGFFISLMVFTVETFIGRGE</sequence>
<evidence type="ECO:0000313" key="10">
    <source>
        <dbReference type="Proteomes" id="UP000075883"/>
    </source>
</evidence>
<comment type="subcellular location">
    <subcellularLocation>
        <location evidence="1">Cell membrane</location>
        <topology evidence="1">Multi-pass membrane protein</topology>
    </subcellularLocation>
</comment>
<keyword evidence="2" id="KW-1003">Cell membrane</keyword>
<dbReference type="SUPFAM" id="SSF53850">
    <property type="entry name" value="Periplasmic binding protein-like II"/>
    <property type="match status" value="1"/>
</dbReference>
<feature type="transmembrane region" description="Helical" evidence="8">
    <location>
        <begin position="546"/>
        <end position="567"/>
    </location>
</feature>
<evidence type="ECO:0000256" key="7">
    <source>
        <dbReference type="ARBA" id="ARBA00023180"/>
    </source>
</evidence>
<dbReference type="Proteomes" id="UP000075883">
    <property type="component" value="Unassembled WGS sequence"/>
</dbReference>
<dbReference type="PANTHER" id="PTHR42643:SF31">
    <property type="entry name" value="IONOTROPIC RECEPTOR 68B-RELATED"/>
    <property type="match status" value="1"/>
</dbReference>
<dbReference type="EMBL" id="AXCM01000209">
    <property type="status" value="NOT_ANNOTATED_CDS"/>
    <property type="molecule type" value="Genomic_DNA"/>
</dbReference>
<keyword evidence="6" id="KW-0675">Receptor</keyword>
<name>A0A182M7P6_9DIPT</name>
<dbReference type="EnsemblMetazoa" id="ACUA011536-RA">
    <property type="protein sequence ID" value="ACUA011536-PA"/>
    <property type="gene ID" value="ACUA011536"/>
</dbReference>
<evidence type="ECO:0000256" key="2">
    <source>
        <dbReference type="ARBA" id="ARBA00022475"/>
    </source>
</evidence>
<keyword evidence="4 8" id="KW-1133">Transmembrane helix</keyword>
<organism evidence="9 10">
    <name type="scientific">Anopheles culicifacies</name>
    <dbReference type="NCBI Taxonomy" id="139723"/>
    <lineage>
        <taxon>Eukaryota</taxon>
        <taxon>Metazoa</taxon>
        <taxon>Ecdysozoa</taxon>
        <taxon>Arthropoda</taxon>
        <taxon>Hexapoda</taxon>
        <taxon>Insecta</taxon>
        <taxon>Pterygota</taxon>
        <taxon>Neoptera</taxon>
        <taxon>Endopterygota</taxon>
        <taxon>Diptera</taxon>
        <taxon>Nematocera</taxon>
        <taxon>Culicoidea</taxon>
        <taxon>Culicidae</taxon>
        <taxon>Anophelinae</taxon>
        <taxon>Anopheles</taxon>
        <taxon>culicifacies species complex</taxon>
    </lineage>
</organism>
<evidence type="ECO:0000256" key="5">
    <source>
        <dbReference type="ARBA" id="ARBA00023136"/>
    </source>
</evidence>
<evidence type="ECO:0008006" key="11">
    <source>
        <dbReference type="Google" id="ProtNLM"/>
    </source>
</evidence>
<accession>A0A182M7P6</accession>
<keyword evidence="3 8" id="KW-0812">Transmembrane</keyword>
<keyword evidence="10" id="KW-1185">Reference proteome</keyword>
<feature type="transmembrane region" description="Helical" evidence="8">
    <location>
        <begin position="351"/>
        <end position="375"/>
    </location>
</feature>
<keyword evidence="7" id="KW-0325">Glycoprotein</keyword>
<protein>
    <recommendedName>
        <fullName evidence="11">Ionotropic glutamate receptor C-terminal domain-containing protein</fullName>
    </recommendedName>
</protein>
<reference evidence="10" key="1">
    <citation type="submission" date="2013-09" db="EMBL/GenBank/DDBJ databases">
        <title>The Genome Sequence of Anopheles culicifacies species A.</title>
        <authorList>
            <consortium name="The Broad Institute Genomics Platform"/>
            <person name="Neafsey D.E."/>
            <person name="Besansky N."/>
            <person name="Howell P."/>
            <person name="Walton C."/>
            <person name="Young S.K."/>
            <person name="Zeng Q."/>
            <person name="Gargeya S."/>
            <person name="Fitzgerald M."/>
            <person name="Haas B."/>
            <person name="Abouelleil A."/>
            <person name="Allen A.W."/>
            <person name="Alvarado L."/>
            <person name="Arachchi H.M."/>
            <person name="Berlin A.M."/>
            <person name="Chapman S.B."/>
            <person name="Gainer-Dewar J."/>
            <person name="Goldberg J."/>
            <person name="Griggs A."/>
            <person name="Gujja S."/>
            <person name="Hansen M."/>
            <person name="Howarth C."/>
            <person name="Imamovic A."/>
            <person name="Ireland A."/>
            <person name="Larimer J."/>
            <person name="McCowan C."/>
            <person name="Murphy C."/>
            <person name="Pearson M."/>
            <person name="Poon T.W."/>
            <person name="Priest M."/>
            <person name="Roberts A."/>
            <person name="Saif S."/>
            <person name="Shea T."/>
            <person name="Sisk P."/>
            <person name="Sykes S."/>
            <person name="Wortman J."/>
            <person name="Nusbaum C."/>
            <person name="Birren B."/>
        </authorList>
    </citation>
    <scope>NUCLEOTIDE SEQUENCE [LARGE SCALE GENOMIC DNA]</scope>
    <source>
        <strain evidence="10">A-37</strain>
    </source>
</reference>
<evidence type="ECO:0000313" key="9">
    <source>
        <dbReference type="EnsemblMetazoa" id="ACUA011536-PA"/>
    </source>
</evidence>
<dbReference type="STRING" id="139723.A0A182M7P6"/>
<dbReference type="VEuPathDB" id="VectorBase:ACUA011536"/>
<dbReference type="PANTHER" id="PTHR42643">
    <property type="entry name" value="IONOTROPIC RECEPTOR 20A-RELATED"/>
    <property type="match status" value="1"/>
</dbReference>
<keyword evidence="5 8" id="KW-0472">Membrane</keyword>
<dbReference type="GO" id="GO:0005886">
    <property type="term" value="C:plasma membrane"/>
    <property type="evidence" value="ECO:0007669"/>
    <property type="project" value="UniProtKB-SubCell"/>
</dbReference>
<dbReference type="Gene3D" id="1.10.287.70">
    <property type="match status" value="1"/>
</dbReference>
<evidence type="ECO:0000256" key="3">
    <source>
        <dbReference type="ARBA" id="ARBA00022692"/>
    </source>
</evidence>
<reference evidence="9" key="2">
    <citation type="submission" date="2020-05" db="UniProtKB">
        <authorList>
            <consortium name="EnsemblMetazoa"/>
        </authorList>
    </citation>
    <scope>IDENTIFICATION</scope>
    <source>
        <strain evidence="9">A-37</strain>
    </source>
</reference>
<dbReference type="AlphaFoldDB" id="A0A182M7P6"/>
<evidence type="ECO:0000256" key="6">
    <source>
        <dbReference type="ARBA" id="ARBA00023170"/>
    </source>
</evidence>
<proteinExistence type="predicted"/>
<feature type="transmembrane region" description="Helical" evidence="8">
    <location>
        <begin position="272"/>
        <end position="301"/>
    </location>
</feature>
<evidence type="ECO:0000256" key="4">
    <source>
        <dbReference type="ARBA" id="ARBA00022989"/>
    </source>
</evidence>